<feature type="compositionally biased region" description="Polar residues" evidence="11">
    <location>
        <begin position="237"/>
        <end position="250"/>
    </location>
</feature>
<dbReference type="InterPro" id="IPR011011">
    <property type="entry name" value="Znf_FYVE_PHD"/>
</dbReference>
<dbReference type="PANTHER" id="PTHR10333">
    <property type="entry name" value="INHIBITOR OF GROWTH PROTEIN"/>
    <property type="match status" value="1"/>
</dbReference>
<feature type="region of interest" description="Disordered" evidence="11">
    <location>
        <begin position="218"/>
        <end position="268"/>
    </location>
</feature>
<evidence type="ECO:0000256" key="5">
    <source>
        <dbReference type="ARBA" id="ARBA00022833"/>
    </source>
</evidence>
<keyword evidence="5 8" id="KW-0862">Zinc</keyword>
<protein>
    <recommendedName>
        <fullName evidence="10">Chromatin modification-related protein</fullName>
    </recommendedName>
</protein>
<feature type="region of interest" description="Disordered" evidence="11">
    <location>
        <begin position="176"/>
        <end position="202"/>
    </location>
</feature>
<comment type="similarity">
    <text evidence="2 10">Belongs to the ING family.</text>
</comment>
<evidence type="ECO:0000256" key="2">
    <source>
        <dbReference type="ARBA" id="ARBA00010210"/>
    </source>
</evidence>
<sequence length="345" mass="37189">MNGSVQNLEEAANIASEFIYSLDNLPHEVNHILQEIRVKEVRAQELQQDIDKDAAKYIRHSVRASTSVPSSPSSRAPSPKSTALPGKIDAAYAEINQLSAEKCALAQTLVDLITRTRARLDSDLAKVRILQGETVDYASALGSSLSAVPGLGMAGFSDKMATAQLSDSLRSALTSTPTIPDLRQTPVPASSSSLTVAAGPAQKKRRVAASSIKLASASPIKHRSASPTTTAPLTTTQRVTSRLSRQSITRQEAEADMDEGDEDAEGEDAEADDERLYCFCQKQSYGDMIACDNEGDCPFEWFHLSCVGMKQPTPEKWYCSVCLQNMAGNTKKTPAPAVGRKGRKK</sequence>
<feature type="site" description="Histone H3K4me3 binding" evidence="7">
    <location>
        <position position="292"/>
    </location>
</feature>
<dbReference type="InterPro" id="IPR001965">
    <property type="entry name" value="Znf_PHD"/>
</dbReference>
<dbReference type="Gene3D" id="3.30.40.10">
    <property type="entry name" value="Zinc/RING finger domain, C3HC4 (zinc finger)"/>
    <property type="match status" value="1"/>
</dbReference>
<feature type="compositionally biased region" description="Low complexity" evidence="11">
    <location>
        <begin position="225"/>
        <end position="236"/>
    </location>
</feature>
<feature type="binding site" evidence="8">
    <location>
        <position position="280"/>
    </location>
    <ligand>
        <name>Zn(2+)</name>
        <dbReference type="ChEBI" id="CHEBI:29105"/>
        <label>1</label>
    </ligand>
</feature>
<feature type="domain" description="PHD-type" evidence="12">
    <location>
        <begin position="275"/>
        <end position="325"/>
    </location>
</feature>
<feature type="compositionally biased region" description="Acidic residues" evidence="11">
    <location>
        <begin position="254"/>
        <end position="268"/>
    </location>
</feature>
<feature type="binding site" evidence="8">
    <location>
        <position position="306"/>
    </location>
    <ligand>
        <name>Zn(2+)</name>
        <dbReference type="ChEBI" id="CHEBI:29105"/>
        <label>1</label>
    </ligand>
</feature>
<dbReference type="GO" id="GO:0000785">
    <property type="term" value="C:chromatin"/>
    <property type="evidence" value="ECO:0007669"/>
    <property type="project" value="UniProtKB-ARBA"/>
</dbReference>
<feature type="binding site" evidence="8">
    <location>
        <position position="278"/>
    </location>
    <ligand>
        <name>Zn(2+)</name>
        <dbReference type="ChEBI" id="CHEBI:29105"/>
        <label>1</label>
    </ligand>
</feature>
<accession>A0A9P3PG56</accession>
<gene>
    <name evidence="13" type="ORF">LshimejAT787_0204260</name>
</gene>
<feature type="binding site" evidence="8">
    <location>
        <position position="297"/>
    </location>
    <ligand>
        <name>Zn(2+)</name>
        <dbReference type="ChEBI" id="CHEBI:29105"/>
        <label>2</label>
    </ligand>
</feature>
<feature type="binding site" evidence="8">
    <location>
        <position position="291"/>
    </location>
    <ligand>
        <name>Zn(2+)</name>
        <dbReference type="ChEBI" id="CHEBI:29105"/>
        <label>2</label>
    </ligand>
</feature>
<dbReference type="EMBL" id="BRPK01000002">
    <property type="protein sequence ID" value="GLB34861.1"/>
    <property type="molecule type" value="Genomic_DNA"/>
</dbReference>
<comment type="subcellular location">
    <subcellularLocation>
        <location evidence="1 10">Nucleus</location>
    </subcellularLocation>
</comment>
<feature type="site" description="Histone H3K4me3 binding" evidence="7">
    <location>
        <position position="277"/>
    </location>
</feature>
<dbReference type="PROSITE" id="PS50016">
    <property type="entry name" value="ZF_PHD_2"/>
    <property type="match status" value="1"/>
</dbReference>
<dbReference type="InterPro" id="IPR024610">
    <property type="entry name" value="ING_N_histone-binding"/>
</dbReference>
<evidence type="ECO:0000256" key="4">
    <source>
        <dbReference type="ARBA" id="ARBA00022771"/>
    </source>
</evidence>
<dbReference type="Gene3D" id="6.10.140.1740">
    <property type="match status" value="1"/>
</dbReference>
<feature type="binding site" evidence="8">
    <location>
        <position position="319"/>
    </location>
    <ligand>
        <name>Zn(2+)</name>
        <dbReference type="ChEBI" id="CHEBI:29105"/>
        <label>2</label>
    </ligand>
</feature>
<keyword evidence="3 8" id="KW-0479">Metal-binding</keyword>
<comment type="domain">
    <text evidence="10">The PHD-type zinc finger mediates the binding to H3K4me3.</text>
</comment>
<dbReference type="CDD" id="cd16858">
    <property type="entry name" value="ING_ING3_Yng2p"/>
    <property type="match status" value="1"/>
</dbReference>
<dbReference type="CDD" id="cd15505">
    <property type="entry name" value="PHD_ING"/>
    <property type="match status" value="1"/>
</dbReference>
<comment type="function">
    <text evidence="10">Component of an histone acetyltransferase complex.</text>
</comment>
<dbReference type="GO" id="GO:0005634">
    <property type="term" value="C:nucleus"/>
    <property type="evidence" value="ECO:0007669"/>
    <property type="project" value="UniProtKB-SubCell"/>
</dbReference>
<keyword evidence="6 10" id="KW-0539">Nucleus</keyword>
<evidence type="ECO:0000256" key="7">
    <source>
        <dbReference type="PIRSR" id="PIRSR628651-50"/>
    </source>
</evidence>
<keyword evidence="14" id="KW-1185">Reference proteome</keyword>
<feature type="site" description="Histone H3K4me3 binding" evidence="7">
    <location>
        <position position="288"/>
    </location>
</feature>
<evidence type="ECO:0000256" key="8">
    <source>
        <dbReference type="PIRSR" id="PIRSR628651-51"/>
    </source>
</evidence>
<dbReference type="Proteomes" id="UP001063166">
    <property type="component" value="Unassembled WGS sequence"/>
</dbReference>
<comment type="subunit">
    <text evidence="10">Component of an histone acetyltransferase complex. Interacts with H3K4me3 and to a lesser extent with H3K4me2.</text>
</comment>
<reference evidence="13" key="1">
    <citation type="submission" date="2022-07" db="EMBL/GenBank/DDBJ databases">
        <title>The genome of Lyophyllum shimeji provides insight into the initial evolution of ectomycorrhizal fungal genome.</title>
        <authorList>
            <person name="Kobayashi Y."/>
            <person name="Shibata T."/>
            <person name="Hirakawa H."/>
            <person name="Shigenobu S."/>
            <person name="Nishiyama T."/>
            <person name="Yamada A."/>
            <person name="Hasebe M."/>
            <person name="Kawaguchi M."/>
        </authorList>
    </citation>
    <scope>NUCLEOTIDE SEQUENCE</scope>
    <source>
        <strain evidence="13">AT787</strain>
    </source>
</reference>
<dbReference type="GO" id="GO:0008270">
    <property type="term" value="F:zinc ion binding"/>
    <property type="evidence" value="ECO:0007669"/>
    <property type="project" value="UniProtKB-KW"/>
</dbReference>
<evidence type="ECO:0000259" key="12">
    <source>
        <dbReference type="PROSITE" id="PS50016"/>
    </source>
</evidence>
<name>A0A9P3PG56_LYOSH</name>
<organism evidence="13 14">
    <name type="scientific">Lyophyllum shimeji</name>
    <name type="common">Hon-shimeji</name>
    <name type="synonym">Tricholoma shimeji</name>
    <dbReference type="NCBI Taxonomy" id="47721"/>
    <lineage>
        <taxon>Eukaryota</taxon>
        <taxon>Fungi</taxon>
        <taxon>Dikarya</taxon>
        <taxon>Basidiomycota</taxon>
        <taxon>Agaricomycotina</taxon>
        <taxon>Agaricomycetes</taxon>
        <taxon>Agaricomycetidae</taxon>
        <taxon>Agaricales</taxon>
        <taxon>Tricholomatineae</taxon>
        <taxon>Lyophyllaceae</taxon>
        <taxon>Lyophyllum</taxon>
    </lineage>
</organism>
<dbReference type="Pfam" id="PF12998">
    <property type="entry name" value="ING"/>
    <property type="match status" value="1"/>
</dbReference>
<comment type="caution">
    <text evidence="13">The sequence shown here is derived from an EMBL/GenBank/DDBJ whole genome shotgun (WGS) entry which is preliminary data.</text>
</comment>
<dbReference type="GO" id="GO:0006325">
    <property type="term" value="P:chromatin organization"/>
    <property type="evidence" value="ECO:0007669"/>
    <property type="project" value="UniProtKB-KW"/>
</dbReference>
<keyword evidence="4 9" id="KW-0863">Zinc-finger</keyword>
<feature type="binding site" evidence="8">
    <location>
        <position position="322"/>
    </location>
    <ligand>
        <name>Zn(2+)</name>
        <dbReference type="ChEBI" id="CHEBI:29105"/>
        <label>2</label>
    </ligand>
</feature>
<evidence type="ECO:0000256" key="11">
    <source>
        <dbReference type="SAM" id="MobiDB-lite"/>
    </source>
</evidence>
<feature type="region of interest" description="Disordered" evidence="11">
    <location>
        <begin position="62"/>
        <end position="83"/>
    </location>
</feature>
<feature type="site" description="Histone H3K4me3 binding" evidence="7">
    <location>
        <position position="301"/>
    </location>
</feature>
<dbReference type="AlphaFoldDB" id="A0A9P3PG56"/>
<dbReference type="SMART" id="SM00249">
    <property type="entry name" value="PHD"/>
    <property type="match status" value="1"/>
</dbReference>
<dbReference type="SUPFAM" id="SSF57903">
    <property type="entry name" value="FYVE/PHD zinc finger"/>
    <property type="match status" value="1"/>
</dbReference>
<dbReference type="OrthoDB" id="5411773at2759"/>
<dbReference type="InterPro" id="IPR013083">
    <property type="entry name" value="Znf_RING/FYVE/PHD"/>
</dbReference>
<keyword evidence="10" id="KW-0156">Chromatin regulator</keyword>
<dbReference type="SMART" id="SM01408">
    <property type="entry name" value="ING"/>
    <property type="match status" value="1"/>
</dbReference>
<evidence type="ECO:0000256" key="6">
    <source>
        <dbReference type="ARBA" id="ARBA00023242"/>
    </source>
</evidence>
<proteinExistence type="inferred from homology"/>
<feature type="binding site" evidence="8">
    <location>
        <position position="303"/>
    </location>
    <ligand>
        <name>Zn(2+)</name>
        <dbReference type="ChEBI" id="CHEBI:29105"/>
        <label>1</label>
    </ligand>
</feature>
<dbReference type="InterPro" id="IPR028651">
    <property type="entry name" value="ING_fam"/>
</dbReference>
<feature type="compositionally biased region" description="Low complexity" evidence="11">
    <location>
        <begin position="63"/>
        <end position="82"/>
    </location>
</feature>
<evidence type="ECO:0000313" key="14">
    <source>
        <dbReference type="Proteomes" id="UP001063166"/>
    </source>
</evidence>
<dbReference type="InterPro" id="IPR019787">
    <property type="entry name" value="Znf_PHD-finger"/>
</dbReference>
<evidence type="ECO:0000256" key="10">
    <source>
        <dbReference type="RuleBase" id="RU361213"/>
    </source>
</evidence>
<evidence type="ECO:0000313" key="13">
    <source>
        <dbReference type="EMBL" id="GLB34861.1"/>
    </source>
</evidence>
<evidence type="ECO:0000256" key="1">
    <source>
        <dbReference type="ARBA" id="ARBA00004123"/>
    </source>
</evidence>
<evidence type="ECO:0000256" key="9">
    <source>
        <dbReference type="PROSITE-ProRule" id="PRU00146"/>
    </source>
</evidence>
<evidence type="ECO:0000256" key="3">
    <source>
        <dbReference type="ARBA" id="ARBA00022723"/>
    </source>
</evidence>